<dbReference type="SMART" id="SM00188">
    <property type="entry name" value="IL10"/>
    <property type="match status" value="1"/>
</dbReference>
<dbReference type="Pfam" id="PF00726">
    <property type="entry name" value="IL10"/>
    <property type="match status" value="1"/>
</dbReference>
<dbReference type="AlphaFoldDB" id="A0A401SGD7"/>
<reference evidence="9 10" key="1">
    <citation type="journal article" date="2018" name="Nat. Ecol. Evol.">
        <title>Shark genomes provide insights into elasmobranch evolution and the origin of vertebrates.</title>
        <authorList>
            <person name="Hara Y"/>
            <person name="Yamaguchi K"/>
            <person name="Onimaru K"/>
            <person name="Kadota M"/>
            <person name="Koyanagi M"/>
            <person name="Keeley SD"/>
            <person name="Tatsumi K"/>
            <person name="Tanaka K"/>
            <person name="Motone F"/>
            <person name="Kageyama Y"/>
            <person name="Nozu R"/>
            <person name="Adachi N"/>
            <person name="Nishimura O"/>
            <person name="Nakagawa R"/>
            <person name="Tanegashima C"/>
            <person name="Kiyatake I"/>
            <person name="Matsumoto R"/>
            <person name="Murakumo K"/>
            <person name="Nishida K"/>
            <person name="Terakita A"/>
            <person name="Kuratani S"/>
            <person name="Sato K"/>
            <person name="Hyodo S Kuraku.S."/>
        </authorList>
    </citation>
    <scope>NUCLEOTIDE SEQUENCE [LARGE SCALE GENOMIC DNA]</scope>
</reference>
<sequence>MNSRQRKDDNLHITLLGGRLHHGFKGREGCQFLKEMLNFYLRDVIPAAKTHQQVINNNISKIGNILSELKENVQNCHKFFNCDLCNCRPSPYIEKIYKLYETLQDKGVYKAIGELNIFFDWLQKYITMKMN</sequence>
<dbReference type="InterPro" id="IPR020443">
    <property type="entry name" value="IL-10/19/20/24/26"/>
</dbReference>
<comment type="subunit">
    <text evidence="3">Homodimer. Interacts with IL10RA and IL10RB.</text>
</comment>
<dbReference type="STRING" id="137246.A0A401SGD7"/>
<keyword evidence="4 8" id="KW-0202">Cytokine</keyword>
<gene>
    <name evidence="9" type="ORF">chiPu_0007921</name>
</gene>
<dbReference type="OMA" id="EGSCHRV"/>
<evidence type="ECO:0000313" key="10">
    <source>
        <dbReference type="Proteomes" id="UP000287033"/>
    </source>
</evidence>
<keyword evidence="5 8" id="KW-0964">Secreted</keyword>
<dbReference type="PANTHER" id="PTHR48482">
    <property type="entry name" value="INTERLEUKIN-19-RELATED"/>
    <property type="match status" value="1"/>
</dbReference>
<dbReference type="Proteomes" id="UP000287033">
    <property type="component" value="Unassembled WGS sequence"/>
</dbReference>
<evidence type="ECO:0000256" key="7">
    <source>
        <dbReference type="ARBA" id="ARBA00023157"/>
    </source>
</evidence>
<keyword evidence="7" id="KW-1015">Disulfide bond</keyword>
<evidence type="ECO:0000256" key="1">
    <source>
        <dbReference type="ARBA" id="ARBA00004613"/>
    </source>
</evidence>
<proteinExistence type="inferred from homology"/>
<comment type="function">
    <text evidence="8">Immune regulatory cytokine.</text>
</comment>
<dbReference type="OrthoDB" id="9931894at2759"/>
<comment type="caution">
    <text evidence="9">The sequence shown here is derived from an EMBL/GenBank/DDBJ whole genome shotgun (WGS) entry which is preliminary data.</text>
</comment>
<evidence type="ECO:0000256" key="3">
    <source>
        <dbReference type="ARBA" id="ARBA00011144"/>
    </source>
</evidence>
<dbReference type="InterPro" id="IPR009079">
    <property type="entry name" value="4_helix_cytokine-like_core"/>
</dbReference>
<dbReference type="Gene3D" id="1.20.1250.10">
    <property type="match status" value="1"/>
</dbReference>
<dbReference type="PRINTS" id="PR01294">
    <property type="entry name" value="INTRLEUKIN10"/>
</dbReference>
<evidence type="ECO:0000256" key="8">
    <source>
        <dbReference type="RuleBase" id="RU368043"/>
    </source>
</evidence>
<evidence type="ECO:0000256" key="5">
    <source>
        <dbReference type="ARBA" id="ARBA00022525"/>
    </source>
</evidence>
<dbReference type="SUPFAM" id="SSF47266">
    <property type="entry name" value="4-helical cytokines"/>
    <property type="match status" value="1"/>
</dbReference>
<accession>A0A401SGD7</accession>
<comment type="subcellular location">
    <subcellularLocation>
        <location evidence="1 8">Secreted</location>
    </subcellularLocation>
</comment>
<comment type="similarity">
    <text evidence="2 8">Belongs to the IL-10 family.</text>
</comment>
<evidence type="ECO:0000256" key="2">
    <source>
        <dbReference type="ARBA" id="ARBA00008813"/>
    </source>
</evidence>
<evidence type="ECO:0000256" key="6">
    <source>
        <dbReference type="ARBA" id="ARBA00022729"/>
    </source>
</evidence>
<dbReference type="GO" id="GO:0006955">
    <property type="term" value="P:immune response"/>
    <property type="evidence" value="ECO:0007669"/>
    <property type="project" value="InterPro"/>
</dbReference>
<dbReference type="GO" id="GO:0001817">
    <property type="term" value="P:regulation of cytokine production"/>
    <property type="evidence" value="ECO:0007669"/>
    <property type="project" value="UniProtKB-ARBA"/>
</dbReference>
<evidence type="ECO:0000313" key="9">
    <source>
        <dbReference type="EMBL" id="GCC29479.1"/>
    </source>
</evidence>
<evidence type="ECO:0000256" key="4">
    <source>
        <dbReference type="ARBA" id="ARBA00022514"/>
    </source>
</evidence>
<dbReference type="GO" id="GO:0005125">
    <property type="term" value="F:cytokine activity"/>
    <property type="evidence" value="ECO:0007669"/>
    <property type="project" value="UniProtKB-UniRule"/>
</dbReference>
<name>A0A401SGD7_CHIPU</name>
<keyword evidence="6" id="KW-0732">Signal</keyword>
<organism evidence="9 10">
    <name type="scientific">Chiloscyllium punctatum</name>
    <name type="common">Brownbanded bambooshark</name>
    <name type="synonym">Hemiscyllium punctatum</name>
    <dbReference type="NCBI Taxonomy" id="137246"/>
    <lineage>
        <taxon>Eukaryota</taxon>
        <taxon>Metazoa</taxon>
        <taxon>Chordata</taxon>
        <taxon>Craniata</taxon>
        <taxon>Vertebrata</taxon>
        <taxon>Chondrichthyes</taxon>
        <taxon>Elasmobranchii</taxon>
        <taxon>Galeomorphii</taxon>
        <taxon>Galeoidea</taxon>
        <taxon>Orectolobiformes</taxon>
        <taxon>Hemiscylliidae</taxon>
        <taxon>Chiloscyllium</taxon>
    </lineage>
</organism>
<dbReference type="InterPro" id="IPR000098">
    <property type="entry name" value="IL-10"/>
</dbReference>
<keyword evidence="10" id="KW-1185">Reference proteome</keyword>
<protein>
    <recommendedName>
        <fullName evidence="8">Interleukin family protein</fullName>
    </recommendedName>
</protein>
<dbReference type="GO" id="GO:0005615">
    <property type="term" value="C:extracellular space"/>
    <property type="evidence" value="ECO:0007669"/>
    <property type="project" value="UniProtKB-UniRule"/>
</dbReference>
<dbReference type="EMBL" id="BEZZ01000253">
    <property type="protein sequence ID" value="GCC29479.1"/>
    <property type="molecule type" value="Genomic_DNA"/>
</dbReference>
<dbReference type="PANTHER" id="PTHR48482:SF5">
    <property type="entry name" value="INTERLEUKIN-10"/>
    <property type="match status" value="1"/>
</dbReference>